<dbReference type="Proteomes" id="UP000288805">
    <property type="component" value="Unassembled WGS sequence"/>
</dbReference>
<protein>
    <submittedName>
        <fullName evidence="2">Uncharacterized protein</fullName>
    </submittedName>
</protein>
<feature type="compositionally biased region" description="Basic and acidic residues" evidence="1">
    <location>
        <begin position="93"/>
        <end position="106"/>
    </location>
</feature>
<gene>
    <name evidence="2" type="ORF">CK203_023913</name>
</gene>
<sequence length="172" mass="19030">MLSGLNASNLTKSLGCEMRASLVYTTRSTFDGTILSHFKQLVTAHIPSPAERKDRNDGKSFPPMISEAACRAMMALPLPQRNHCKPKSLPTIKGDRASDTIKEPSCEERRCPHLPRFVRQLEEMRLFRMARDHGKATARERATNAGSPPGNDETKRRKHGVTHPGLVLGASS</sequence>
<comment type="caution">
    <text evidence="2">The sequence shown here is derived from an EMBL/GenBank/DDBJ whole genome shotgun (WGS) entry which is preliminary data.</text>
</comment>
<evidence type="ECO:0000256" key="1">
    <source>
        <dbReference type="SAM" id="MobiDB-lite"/>
    </source>
</evidence>
<feature type="region of interest" description="Disordered" evidence="1">
    <location>
        <begin position="132"/>
        <end position="172"/>
    </location>
</feature>
<accession>A0A438JA94</accession>
<evidence type="ECO:0000313" key="3">
    <source>
        <dbReference type="Proteomes" id="UP000288805"/>
    </source>
</evidence>
<reference evidence="2 3" key="1">
    <citation type="journal article" date="2018" name="PLoS Genet.">
        <title>Population sequencing reveals clonal diversity and ancestral inbreeding in the grapevine cultivar Chardonnay.</title>
        <authorList>
            <person name="Roach M.J."/>
            <person name="Johnson D.L."/>
            <person name="Bohlmann J."/>
            <person name="van Vuuren H.J."/>
            <person name="Jones S.J."/>
            <person name="Pretorius I.S."/>
            <person name="Schmidt S.A."/>
            <person name="Borneman A.R."/>
        </authorList>
    </citation>
    <scope>NUCLEOTIDE SEQUENCE [LARGE SCALE GENOMIC DNA]</scope>
    <source>
        <strain evidence="3">cv. Chardonnay</strain>
        <tissue evidence="2">Leaf</tissue>
    </source>
</reference>
<feature type="region of interest" description="Disordered" evidence="1">
    <location>
        <begin position="81"/>
        <end position="106"/>
    </location>
</feature>
<proteinExistence type="predicted"/>
<organism evidence="2 3">
    <name type="scientific">Vitis vinifera</name>
    <name type="common">Grape</name>
    <dbReference type="NCBI Taxonomy" id="29760"/>
    <lineage>
        <taxon>Eukaryota</taxon>
        <taxon>Viridiplantae</taxon>
        <taxon>Streptophyta</taxon>
        <taxon>Embryophyta</taxon>
        <taxon>Tracheophyta</taxon>
        <taxon>Spermatophyta</taxon>
        <taxon>Magnoliopsida</taxon>
        <taxon>eudicotyledons</taxon>
        <taxon>Gunneridae</taxon>
        <taxon>Pentapetalae</taxon>
        <taxon>rosids</taxon>
        <taxon>Vitales</taxon>
        <taxon>Vitaceae</taxon>
        <taxon>Viteae</taxon>
        <taxon>Vitis</taxon>
    </lineage>
</organism>
<feature type="compositionally biased region" description="Basic and acidic residues" evidence="1">
    <location>
        <begin position="132"/>
        <end position="142"/>
    </location>
</feature>
<name>A0A438JA94_VITVI</name>
<dbReference type="AlphaFoldDB" id="A0A438JA94"/>
<evidence type="ECO:0000313" key="2">
    <source>
        <dbReference type="EMBL" id="RVX05882.1"/>
    </source>
</evidence>
<dbReference type="EMBL" id="QGNW01000054">
    <property type="protein sequence ID" value="RVX05882.1"/>
    <property type="molecule type" value="Genomic_DNA"/>
</dbReference>